<dbReference type="SUPFAM" id="SSF51161">
    <property type="entry name" value="Trimeric LpxA-like enzymes"/>
    <property type="match status" value="2"/>
</dbReference>
<dbReference type="AlphaFoldDB" id="A0A0E3V6U8"/>
<proteinExistence type="predicted"/>
<dbReference type="PANTHER" id="PTHR23416:SF78">
    <property type="entry name" value="LIPOPOLYSACCHARIDE BIOSYNTHESIS O-ACETYL TRANSFERASE WBBJ-RELATED"/>
    <property type="match status" value="1"/>
</dbReference>
<protein>
    <recommendedName>
        <fullName evidence="3">Acetyltransferase</fullName>
    </recommendedName>
</protein>
<evidence type="ECO:0000313" key="2">
    <source>
        <dbReference type="Proteomes" id="UP000033054"/>
    </source>
</evidence>
<dbReference type="Proteomes" id="UP000033054">
    <property type="component" value="Chromosome"/>
</dbReference>
<gene>
    <name evidence="1" type="ORF">SD10_10975</name>
</gene>
<reference evidence="1 2" key="1">
    <citation type="journal article" date="2014" name="Curr. Microbiol.">
        <title>Spirosoma radiotolerans sp. nov., a gamma-radiation-resistant bacterium isolated from gamma ray-irradiated soil.</title>
        <authorList>
            <person name="Lee J.J."/>
            <person name="Srinivasan S."/>
            <person name="Lim S."/>
            <person name="Joe M."/>
            <person name="Im S."/>
            <person name="Bae S.I."/>
            <person name="Park K.R."/>
            <person name="Han J.H."/>
            <person name="Park S.H."/>
            <person name="Joo B.M."/>
            <person name="Park S.J."/>
            <person name="Kim M.K."/>
        </authorList>
    </citation>
    <scope>NUCLEOTIDE SEQUENCE [LARGE SCALE GENOMIC DNA]</scope>
    <source>
        <strain evidence="1 2">DG5A</strain>
    </source>
</reference>
<dbReference type="KEGG" id="srd:SD10_10975"/>
<evidence type="ECO:0000313" key="1">
    <source>
        <dbReference type="EMBL" id="AKD55342.1"/>
    </source>
</evidence>
<dbReference type="EMBL" id="CP010429">
    <property type="protein sequence ID" value="AKD55342.1"/>
    <property type="molecule type" value="Genomic_DNA"/>
</dbReference>
<dbReference type="InterPro" id="IPR051159">
    <property type="entry name" value="Hexapeptide_acetyltransf"/>
</dbReference>
<dbReference type="HOGENOM" id="CLU_051638_7_0_10"/>
<accession>A0A0E3V6U8</accession>
<dbReference type="CDD" id="cd04647">
    <property type="entry name" value="LbH_MAT_like"/>
    <property type="match status" value="1"/>
</dbReference>
<dbReference type="InterPro" id="IPR001451">
    <property type="entry name" value="Hexapep"/>
</dbReference>
<organism evidence="1 2">
    <name type="scientific">Spirosoma radiotolerans</name>
    <dbReference type="NCBI Taxonomy" id="1379870"/>
    <lineage>
        <taxon>Bacteria</taxon>
        <taxon>Pseudomonadati</taxon>
        <taxon>Bacteroidota</taxon>
        <taxon>Cytophagia</taxon>
        <taxon>Cytophagales</taxon>
        <taxon>Cytophagaceae</taxon>
        <taxon>Spirosoma</taxon>
    </lineage>
</organism>
<dbReference type="OrthoDB" id="9814490at2"/>
<evidence type="ECO:0008006" key="3">
    <source>
        <dbReference type="Google" id="ProtNLM"/>
    </source>
</evidence>
<dbReference type="Pfam" id="PF00132">
    <property type="entry name" value="Hexapep"/>
    <property type="match status" value="1"/>
</dbReference>
<dbReference type="STRING" id="1379870.SD10_10975"/>
<dbReference type="InterPro" id="IPR011004">
    <property type="entry name" value="Trimer_LpxA-like_sf"/>
</dbReference>
<sequence>MDLGKLIRFIKQDPDYNLVNALSTDEALIILWGRFWQAVRGLVHKPFFKETKGLVFIGKSVKIVRAGKISLGRNFIIDDNSLMNALSLNGICIGDNVSIGRNSILICTGVVSNLGMGIKIGNGTGINSNAYLSGQGGIDIGDNVIIGPGVKIFSENHTFTDLSTPIKKQGVSRKGVRIMDNCWLGSNVTILDGVSIGSGCVIAAGAVVTKSFPDNSILAGVPARLVKTRSHVQEI</sequence>
<dbReference type="Gene3D" id="2.160.10.10">
    <property type="entry name" value="Hexapeptide repeat proteins"/>
    <property type="match status" value="2"/>
</dbReference>
<name>A0A0E3V6U8_9BACT</name>
<keyword evidence="2" id="KW-1185">Reference proteome</keyword>
<dbReference type="RefSeq" id="WP_046573834.1">
    <property type="nucleotide sequence ID" value="NZ_CP010429.1"/>
</dbReference>
<dbReference type="PANTHER" id="PTHR23416">
    <property type="entry name" value="SIALIC ACID SYNTHASE-RELATED"/>
    <property type="match status" value="1"/>
</dbReference>
<dbReference type="PATRIC" id="fig|1379870.5.peg.2391"/>